<feature type="chain" id="PRO_5025527319" evidence="9">
    <location>
        <begin position="25"/>
        <end position="166"/>
    </location>
</feature>
<accession>A0A6A3APJ9</accession>
<feature type="compositionally biased region" description="Basic and acidic residues" evidence="8">
    <location>
        <begin position="119"/>
        <end position="136"/>
    </location>
</feature>
<evidence type="ECO:0000256" key="2">
    <source>
        <dbReference type="ARBA" id="ARBA00008963"/>
    </source>
</evidence>
<name>A0A6A3APJ9_HIBSY</name>
<dbReference type="AlphaFoldDB" id="A0A6A3APJ9"/>
<feature type="compositionally biased region" description="Basic and acidic residues" evidence="8">
    <location>
        <begin position="43"/>
        <end position="53"/>
    </location>
</feature>
<evidence type="ECO:0000313" key="10">
    <source>
        <dbReference type="EMBL" id="KAE8704802.1"/>
    </source>
</evidence>
<comment type="similarity">
    <text evidence="2">Belongs to the C-terminally encoded plant signaling peptide (CEP) family.</text>
</comment>
<evidence type="ECO:0000256" key="7">
    <source>
        <dbReference type="ARBA" id="ARBA00023278"/>
    </source>
</evidence>
<organism evidence="10 11">
    <name type="scientific">Hibiscus syriacus</name>
    <name type="common">Rose of Sharon</name>
    <dbReference type="NCBI Taxonomy" id="106335"/>
    <lineage>
        <taxon>Eukaryota</taxon>
        <taxon>Viridiplantae</taxon>
        <taxon>Streptophyta</taxon>
        <taxon>Embryophyta</taxon>
        <taxon>Tracheophyta</taxon>
        <taxon>Spermatophyta</taxon>
        <taxon>Magnoliopsida</taxon>
        <taxon>eudicotyledons</taxon>
        <taxon>Gunneridae</taxon>
        <taxon>Pentapetalae</taxon>
        <taxon>rosids</taxon>
        <taxon>malvids</taxon>
        <taxon>Malvales</taxon>
        <taxon>Malvaceae</taxon>
        <taxon>Malvoideae</taxon>
        <taxon>Hibiscus</taxon>
    </lineage>
</organism>
<dbReference type="GO" id="GO:1902025">
    <property type="term" value="P:nitrate import"/>
    <property type="evidence" value="ECO:0007669"/>
    <property type="project" value="TreeGrafter"/>
</dbReference>
<dbReference type="GO" id="GO:1901371">
    <property type="term" value="P:regulation of leaf morphogenesis"/>
    <property type="evidence" value="ECO:0007669"/>
    <property type="project" value="TreeGrafter"/>
</dbReference>
<evidence type="ECO:0000256" key="4">
    <source>
        <dbReference type="ARBA" id="ARBA00022525"/>
    </source>
</evidence>
<dbReference type="GO" id="GO:2000280">
    <property type="term" value="P:regulation of root development"/>
    <property type="evidence" value="ECO:0007669"/>
    <property type="project" value="TreeGrafter"/>
</dbReference>
<proteinExistence type="inferred from homology"/>
<dbReference type="GO" id="GO:0048046">
    <property type="term" value="C:apoplast"/>
    <property type="evidence" value="ECO:0007669"/>
    <property type="project" value="UniProtKB-SubCell"/>
</dbReference>
<gene>
    <name evidence="10" type="ORF">F3Y22_tig00110437pilonHSYRG00024</name>
</gene>
<evidence type="ECO:0000256" key="1">
    <source>
        <dbReference type="ARBA" id="ARBA00004271"/>
    </source>
</evidence>
<evidence type="ECO:0000256" key="3">
    <source>
        <dbReference type="ARBA" id="ARBA00022523"/>
    </source>
</evidence>
<keyword evidence="7" id="KW-0379">Hydroxylation</keyword>
<keyword evidence="3" id="KW-0052">Apoplast</keyword>
<protein>
    <submittedName>
        <fullName evidence="10">Uncharacterized protein</fullName>
    </submittedName>
</protein>
<dbReference type="PANTHER" id="PTHR33348:SF44">
    <property type="entry name" value="PRECURSOR OF CEP6"/>
    <property type="match status" value="1"/>
</dbReference>
<dbReference type="GO" id="GO:0048364">
    <property type="term" value="P:root development"/>
    <property type="evidence" value="ECO:0007669"/>
    <property type="project" value="InterPro"/>
</dbReference>
<keyword evidence="4" id="KW-0964">Secreted</keyword>
<comment type="caution">
    <text evidence="10">The sequence shown here is derived from an EMBL/GenBank/DDBJ whole genome shotgun (WGS) entry which is preliminary data.</text>
</comment>
<dbReference type="Proteomes" id="UP000436088">
    <property type="component" value="Unassembled WGS sequence"/>
</dbReference>
<dbReference type="InterPro" id="IPR033250">
    <property type="entry name" value="CEP"/>
</dbReference>
<dbReference type="GO" id="GO:0005179">
    <property type="term" value="F:hormone activity"/>
    <property type="evidence" value="ECO:0007669"/>
    <property type="project" value="UniProtKB-KW"/>
</dbReference>
<evidence type="ECO:0000256" key="9">
    <source>
        <dbReference type="SAM" id="SignalP"/>
    </source>
</evidence>
<dbReference type="GO" id="GO:0006995">
    <property type="term" value="P:cellular response to nitrogen starvation"/>
    <property type="evidence" value="ECO:0007669"/>
    <property type="project" value="UniProtKB-ARBA"/>
</dbReference>
<comment type="subcellular location">
    <subcellularLocation>
        <location evidence="1">Secreted</location>
        <location evidence="1">Extracellular space</location>
        <location evidence="1">Apoplast</location>
    </subcellularLocation>
</comment>
<evidence type="ECO:0000256" key="5">
    <source>
        <dbReference type="ARBA" id="ARBA00022702"/>
    </source>
</evidence>
<feature type="signal peptide" evidence="9">
    <location>
        <begin position="1"/>
        <end position="24"/>
    </location>
</feature>
<keyword evidence="11" id="KW-1185">Reference proteome</keyword>
<dbReference type="PANTHER" id="PTHR33348">
    <property type="entry name" value="PRECURSOR OF CEP5"/>
    <property type="match status" value="1"/>
</dbReference>
<keyword evidence="5" id="KW-0372">Hormone</keyword>
<feature type="region of interest" description="Disordered" evidence="8">
    <location>
        <begin position="27"/>
        <end position="166"/>
    </location>
</feature>
<keyword evidence="6 9" id="KW-0732">Signal</keyword>
<dbReference type="EMBL" id="VEPZ02000986">
    <property type="protein sequence ID" value="KAE8704802.1"/>
    <property type="molecule type" value="Genomic_DNA"/>
</dbReference>
<evidence type="ECO:0000256" key="6">
    <source>
        <dbReference type="ARBA" id="ARBA00022729"/>
    </source>
</evidence>
<feature type="compositionally biased region" description="Polar residues" evidence="8">
    <location>
        <begin position="27"/>
        <end position="42"/>
    </location>
</feature>
<evidence type="ECO:0000313" key="11">
    <source>
        <dbReference type="Proteomes" id="UP000436088"/>
    </source>
</evidence>
<evidence type="ECO:0000256" key="8">
    <source>
        <dbReference type="SAM" id="MobiDB-lite"/>
    </source>
</evidence>
<sequence length="166" mass="17951">MELRTVFILAVISWSHYLLFPVGGRPTKSTDGPIQSSSQTEKSATHEKDRESAAIDGQGRPSFASHRQRRRQVLPPPMPSKSSDFGVSVDGYKDAFRPTTPGNSPSAGHSFGENDEETEQKPAGRVRSIDGKHSINDDIGGFRPTTPGHNPEGGHAFVSKKSEPNG</sequence>
<reference evidence="10" key="1">
    <citation type="submission" date="2019-09" db="EMBL/GenBank/DDBJ databases">
        <title>Draft genome information of white flower Hibiscus syriacus.</title>
        <authorList>
            <person name="Kim Y.-M."/>
        </authorList>
    </citation>
    <scope>NUCLEOTIDE SEQUENCE [LARGE SCALE GENOMIC DNA]</scope>
    <source>
        <strain evidence="10">YM2019G1</strain>
    </source>
</reference>